<organism evidence="2 3">
    <name type="scientific">Kibdelosporangium banguiense</name>
    <dbReference type="NCBI Taxonomy" id="1365924"/>
    <lineage>
        <taxon>Bacteria</taxon>
        <taxon>Bacillati</taxon>
        <taxon>Actinomycetota</taxon>
        <taxon>Actinomycetes</taxon>
        <taxon>Pseudonocardiales</taxon>
        <taxon>Pseudonocardiaceae</taxon>
        <taxon>Kibdelosporangium</taxon>
    </lineage>
</organism>
<dbReference type="Pfam" id="PF04149">
    <property type="entry name" value="DUF397"/>
    <property type="match status" value="1"/>
</dbReference>
<feature type="domain" description="DUF397" evidence="1">
    <location>
        <begin position="7"/>
        <end position="60"/>
    </location>
</feature>
<dbReference type="RefSeq" id="WP_209643358.1">
    <property type="nucleotide sequence ID" value="NZ_JAGINW010000001.1"/>
</dbReference>
<reference evidence="2 3" key="1">
    <citation type="submission" date="2021-03" db="EMBL/GenBank/DDBJ databases">
        <title>Sequencing the genomes of 1000 actinobacteria strains.</title>
        <authorList>
            <person name="Klenk H.-P."/>
        </authorList>
    </citation>
    <scope>NUCLEOTIDE SEQUENCE [LARGE SCALE GENOMIC DNA]</scope>
    <source>
        <strain evidence="2 3">DSM 46670</strain>
    </source>
</reference>
<protein>
    <recommendedName>
        <fullName evidence="1">DUF397 domain-containing protein</fullName>
    </recommendedName>
</protein>
<accession>A0ABS4TPF9</accession>
<proteinExistence type="predicted"/>
<evidence type="ECO:0000313" key="2">
    <source>
        <dbReference type="EMBL" id="MBP2326279.1"/>
    </source>
</evidence>
<dbReference type="EMBL" id="JAGINW010000001">
    <property type="protein sequence ID" value="MBP2326279.1"/>
    <property type="molecule type" value="Genomic_DNA"/>
</dbReference>
<comment type="caution">
    <text evidence="2">The sequence shown here is derived from an EMBL/GenBank/DDBJ whole genome shotgun (WGS) entry which is preliminary data.</text>
</comment>
<sequence>MDRSGPTWRKSSYSSGGGGGACVELASAPLSTAVRDSKSPSSGVLTFPAAPWATFLTALRAE</sequence>
<gene>
    <name evidence="2" type="ORF">JOF56_006664</name>
</gene>
<name>A0ABS4TPF9_9PSEU</name>
<dbReference type="Proteomes" id="UP001519332">
    <property type="component" value="Unassembled WGS sequence"/>
</dbReference>
<dbReference type="InterPro" id="IPR007278">
    <property type="entry name" value="DUF397"/>
</dbReference>
<evidence type="ECO:0000313" key="3">
    <source>
        <dbReference type="Proteomes" id="UP001519332"/>
    </source>
</evidence>
<keyword evidence="3" id="KW-1185">Reference proteome</keyword>
<dbReference type="PROSITE" id="PS51257">
    <property type="entry name" value="PROKAR_LIPOPROTEIN"/>
    <property type="match status" value="1"/>
</dbReference>
<evidence type="ECO:0000259" key="1">
    <source>
        <dbReference type="Pfam" id="PF04149"/>
    </source>
</evidence>